<evidence type="ECO:0000256" key="4">
    <source>
        <dbReference type="ARBA" id="ARBA00022679"/>
    </source>
</evidence>
<gene>
    <name evidence="9 12" type="primary">ispE</name>
    <name evidence="13" type="ORF">FUT82_03795</name>
    <name evidence="12" type="ORF">TPHV1_180052</name>
</gene>
<evidence type="ECO:0000259" key="11">
    <source>
        <dbReference type="Pfam" id="PF08544"/>
    </source>
</evidence>
<feature type="active site" evidence="9">
    <location>
        <position position="138"/>
    </location>
</feature>
<name>A0A0B7GUZ6_TREPH</name>
<dbReference type="NCBIfam" id="TIGR00154">
    <property type="entry name" value="ispE"/>
    <property type="match status" value="1"/>
</dbReference>
<keyword evidence="5 9" id="KW-0547">Nucleotide-binding</keyword>
<dbReference type="Proteomes" id="UP000042527">
    <property type="component" value="Unassembled WGS sequence"/>
</dbReference>
<dbReference type="PANTHER" id="PTHR43527">
    <property type="entry name" value="4-DIPHOSPHOCYTIDYL-2-C-METHYL-D-ERYTHRITOL KINASE, CHLOROPLASTIC"/>
    <property type="match status" value="1"/>
</dbReference>
<evidence type="ECO:0000256" key="9">
    <source>
        <dbReference type="HAMAP-Rule" id="MF_00061"/>
    </source>
</evidence>
<comment type="similarity">
    <text evidence="1 9">Belongs to the GHMP kinase family. IspE subfamily.</text>
</comment>
<reference evidence="12" key="1">
    <citation type="submission" date="2015-01" db="EMBL/GenBank/DDBJ databases">
        <authorList>
            <person name="Xiang T."/>
            <person name="Song Y."/>
            <person name="Huang L."/>
            <person name="Wang B."/>
            <person name="Wu P."/>
        </authorList>
    </citation>
    <scope>NUCLEOTIDE SEQUENCE [LARGE SCALE GENOMIC DNA]</scope>
    <source>
        <strain evidence="12">V1</strain>
    </source>
</reference>
<dbReference type="EMBL" id="CP042817">
    <property type="protein sequence ID" value="QEJ97196.1"/>
    <property type="molecule type" value="Genomic_DNA"/>
</dbReference>
<comment type="catalytic activity">
    <reaction evidence="9">
        <text>4-CDP-2-C-methyl-D-erythritol + ATP = 4-CDP-2-C-methyl-D-erythritol 2-phosphate + ADP + H(+)</text>
        <dbReference type="Rhea" id="RHEA:18437"/>
        <dbReference type="ChEBI" id="CHEBI:15378"/>
        <dbReference type="ChEBI" id="CHEBI:30616"/>
        <dbReference type="ChEBI" id="CHEBI:57823"/>
        <dbReference type="ChEBI" id="CHEBI:57919"/>
        <dbReference type="ChEBI" id="CHEBI:456216"/>
        <dbReference type="EC" id="2.7.1.148"/>
    </reaction>
</comment>
<dbReference type="PANTHER" id="PTHR43527:SF2">
    <property type="entry name" value="4-DIPHOSPHOCYTIDYL-2-C-METHYL-D-ERYTHRITOL KINASE, CHLOROPLASTIC"/>
    <property type="match status" value="1"/>
</dbReference>
<dbReference type="OrthoDB" id="9809438at2"/>
<evidence type="ECO:0000313" key="14">
    <source>
        <dbReference type="Proteomes" id="UP000042527"/>
    </source>
</evidence>
<dbReference type="Gene3D" id="3.30.70.890">
    <property type="entry name" value="GHMP kinase, C-terminal domain"/>
    <property type="match status" value="1"/>
</dbReference>
<dbReference type="GO" id="GO:0050515">
    <property type="term" value="F:4-(cytidine 5'-diphospho)-2-C-methyl-D-erythritol kinase activity"/>
    <property type="evidence" value="ECO:0007669"/>
    <property type="project" value="UniProtKB-UniRule"/>
</dbReference>
<evidence type="ECO:0000256" key="2">
    <source>
        <dbReference type="ARBA" id="ARBA00012052"/>
    </source>
</evidence>
<dbReference type="RefSeq" id="WP_024752205.1">
    <property type="nucleotide sequence ID" value="NZ_CDNC01000010.1"/>
</dbReference>
<evidence type="ECO:0000256" key="5">
    <source>
        <dbReference type="ARBA" id="ARBA00022741"/>
    </source>
</evidence>
<organism evidence="12 14">
    <name type="scientific">Treponema phagedenis</name>
    <dbReference type="NCBI Taxonomy" id="162"/>
    <lineage>
        <taxon>Bacteria</taxon>
        <taxon>Pseudomonadati</taxon>
        <taxon>Spirochaetota</taxon>
        <taxon>Spirochaetia</taxon>
        <taxon>Spirochaetales</taxon>
        <taxon>Treponemataceae</taxon>
        <taxon>Treponema</taxon>
    </lineage>
</organism>
<dbReference type="GO" id="GO:0005524">
    <property type="term" value="F:ATP binding"/>
    <property type="evidence" value="ECO:0007669"/>
    <property type="project" value="UniProtKB-UniRule"/>
</dbReference>
<dbReference type="Proteomes" id="UP000323594">
    <property type="component" value="Chromosome"/>
</dbReference>
<keyword evidence="4 9" id="KW-0808">Transferase</keyword>
<evidence type="ECO:0000256" key="8">
    <source>
        <dbReference type="ARBA" id="ARBA00032554"/>
    </source>
</evidence>
<evidence type="ECO:0000313" key="13">
    <source>
        <dbReference type="EMBL" id="QEJ97196.1"/>
    </source>
</evidence>
<dbReference type="GO" id="GO:0019288">
    <property type="term" value="P:isopentenyl diphosphate biosynthetic process, methylerythritol 4-phosphate pathway"/>
    <property type="evidence" value="ECO:0007669"/>
    <property type="project" value="UniProtKB-UniRule"/>
</dbReference>
<evidence type="ECO:0000256" key="6">
    <source>
        <dbReference type="ARBA" id="ARBA00022777"/>
    </source>
</evidence>
<dbReference type="Gene3D" id="3.30.230.10">
    <property type="match status" value="1"/>
</dbReference>
<dbReference type="InterPro" id="IPR036554">
    <property type="entry name" value="GHMP_kinase_C_sf"/>
</dbReference>
<dbReference type="SUPFAM" id="SSF55060">
    <property type="entry name" value="GHMP Kinase, C-terminal domain"/>
    <property type="match status" value="1"/>
</dbReference>
<dbReference type="EMBL" id="CDNC01000010">
    <property type="protein sequence ID" value="CEM61387.1"/>
    <property type="molecule type" value="Genomic_DNA"/>
</dbReference>
<reference evidence="13 15" key="3">
    <citation type="submission" date="2019-08" db="EMBL/GenBank/DDBJ databases">
        <authorList>
            <person name="Kuhnert P."/>
        </authorList>
    </citation>
    <scope>NUCLEOTIDE SEQUENCE [LARGE SCALE GENOMIC DNA]</scope>
    <source>
        <strain evidence="13 15">B36.5</strain>
    </source>
</reference>
<dbReference type="InterPro" id="IPR006204">
    <property type="entry name" value="GHMP_kinase_N_dom"/>
</dbReference>
<feature type="domain" description="GHMP kinase N-terminal" evidence="10">
    <location>
        <begin position="68"/>
        <end position="143"/>
    </location>
</feature>
<feature type="domain" description="GHMP kinase C-terminal" evidence="11">
    <location>
        <begin position="215"/>
        <end position="280"/>
    </location>
</feature>
<dbReference type="GeneID" id="57753962"/>
<dbReference type="EC" id="2.7.1.148" evidence="2 9"/>
<dbReference type="Pfam" id="PF00288">
    <property type="entry name" value="GHMP_kinases_N"/>
    <property type="match status" value="1"/>
</dbReference>
<protein>
    <recommendedName>
        <fullName evidence="3 9">4-diphosphocytidyl-2-C-methyl-D-erythritol kinase</fullName>
        <shortName evidence="9">CMK</shortName>
        <ecNumber evidence="2 9">2.7.1.148</ecNumber>
    </recommendedName>
    <alternativeName>
        <fullName evidence="8 9">4-(cytidine-5'-diphospho)-2-C-methyl-D-erythritol kinase</fullName>
    </alternativeName>
</protein>
<sequence>MTTDAISLFANAKINLHLEVLGLRPDGYHNLLSIFQRISLADTLTVIKRPEKKGCTVFSPLMDLPKENTLTRTYELFKQATGIGSGVDIYLLKHLPAGSGLGAGSSNAAMLLLGLDELFQADLTAERLKTIALGVGSDVPFFLGNSAAIVSGRGEEVCPLQSRVDCFGLLIWPGVCSSTAEAFNLIDARYNYESYDRDKKFTDKNKLVSAYALDFKHWRFFNSFETVLQDKYPAIRKAKDDLIHSGATFSMMSGAGSSVFGLYQTEEQVKMAYNMLSKQWNWCQMFVMLA</sequence>
<reference evidence="14" key="2">
    <citation type="submission" date="2015-01" db="EMBL/GenBank/DDBJ databases">
        <authorList>
            <person name="Manzoor Shahid"/>
            <person name="Zubair Saima"/>
        </authorList>
    </citation>
    <scope>NUCLEOTIDE SEQUENCE [LARGE SCALE GENOMIC DNA]</scope>
    <source>
        <strain evidence="14">V1</strain>
    </source>
</reference>
<dbReference type="PIRSF" id="PIRSF010376">
    <property type="entry name" value="IspE"/>
    <property type="match status" value="1"/>
</dbReference>
<dbReference type="GO" id="GO:0016114">
    <property type="term" value="P:terpenoid biosynthetic process"/>
    <property type="evidence" value="ECO:0007669"/>
    <property type="project" value="UniProtKB-UniRule"/>
</dbReference>
<dbReference type="AlphaFoldDB" id="A0A0B7GUZ6"/>
<dbReference type="InterPro" id="IPR013750">
    <property type="entry name" value="GHMP_kinase_C_dom"/>
</dbReference>
<comment type="function">
    <text evidence="9">Catalyzes the phosphorylation of the position 2 hydroxy group of 4-diphosphocytidyl-2C-methyl-D-erythritol.</text>
</comment>
<keyword evidence="7 9" id="KW-0067">ATP-binding</keyword>
<evidence type="ECO:0000256" key="1">
    <source>
        <dbReference type="ARBA" id="ARBA00009684"/>
    </source>
</evidence>
<comment type="caution">
    <text evidence="9">Lacks conserved residue(s) required for the propagation of feature annotation.</text>
</comment>
<dbReference type="HAMAP" id="MF_00061">
    <property type="entry name" value="IspE"/>
    <property type="match status" value="1"/>
</dbReference>
<dbReference type="InterPro" id="IPR004424">
    <property type="entry name" value="IspE"/>
</dbReference>
<accession>A0A0B7GUZ6</accession>
<dbReference type="SUPFAM" id="SSF54211">
    <property type="entry name" value="Ribosomal protein S5 domain 2-like"/>
    <property type="match status" value="1"/>
</dbReference>
<feature type="active site" evidence="9">
    <location>
        <position position="13"/>
    </location>
</feature>
<proteinExistence type="inferred from homology"/>
<evidence type="ECO:0000259" key="10">
    <source>
        <dbReference type="Pfam" id="PF00288"/>
    </source>
</evidence>
<keyword evidence="14" id="KW-1185">Reference proteome</keyword>
<dbReference type="InterPro" id="IPR020568">
    <property type="entry name" value="Ribosomal_Su5_D2-typ_SF"/>
</dbReference>
<evidence type="ECO:0000313" key="15">
    <source>
        <dbReference type="Proteomes" id="UP000323594"/>
    </source>
</evidence>
<comment type="pathway">
    <text evidence="9">Isoprenoid biosynthesis; isopentenyl diphosphate biosynthesis via DXP pathway; isopentenyl diphosphate from 1-deoxy-D-xylulose 5-phosphate: step 3/6.</text>
</comment>
<evidence type="ECO:0000256" key="3">
    <source>
        <dbReference type="ARBA" id="ARBA00017473"/>
    </source>
</evidence>
<keyword evidence="9" id="KW-0414">Isoprene biosynthesis</keyword>
<dbReference type="UniPathway" id="UPA00056">
    <property type="reaction ID" value="UER00094"/>
</dbReference>
<dbReference type="InterPro" id="IPR014721">
    <property type="entry name" value="Ribsml_uS5_D2-typ_fold_subgr"/>
</dbReference>
<evidence type="ECO:0000256" key="7">
    <source>
        <dbReference type="ARBA" id="ARBA00022840"/>
    </source>
</evidence>
<keyword evidence="6 9" id="KW-0418">Kinase</keyword>
<evidence type="ECO:0000313" key="12">
    <source>
        <dbReference type="EMBL" id="CEM61387.1"/>
    </source>
</evidence>
<dbReference type="Pfam" id="PF08544">
    <property type="entry name" value="GHMP_kinases_C"/>
    <property type="match status" value="1"/>
</dbReference>